<evidence type="ECO:0000256" key="2">
    <source>
        <dbReference type="ARBA" id="ARBA00023125"/>
    </source>
</evidence>
<evidence type="ECO:0000256" key="3">
    <source>
        <dbReference type="ARBA" id="ARBA00023163"/>
    </source>
</evidence>
<evidence type="ECO:0000313" key="7">
    <source>
        <dbReference type="Proteomes" id="UP000242915"/>
    </source>
</evidence>
<feature type="domain" description="HTH tetR-type" evidence="5">
    <location>
        <begin position="35"/>
        <end position="95"/>
    </location>
</feature>
<dbReference type="SUPFAM" id="SSF46689">
    <property type="entry name" value="Homeodomain-like"/>
    <property type="match status" value="1"/>
</dbReference>
<dbReference type="Proteomes" id="UP000242915">
    <property type="component" value="Unassembled WGS sequence"/>
</dbReference>
<protein>
    <submittedName>
        <fullName evidence="6">Transcriptional regulator, TetR family</fullName>
    </submittedName>
</protein>
<dbReference type="InterPro" id="IPR011075">
    <property type="entry name" value="TetR_C"/>
</dbReference>
<evidence type="ECO:0000256" key="1">
    <source>
        <dbReference type="ARBA" id="ARBA00023015"/>
    </source>
</evidence>
<organism evidence="6 7">
    <name type="scientific">Pseudomonas segetis</name>
    <dbReference type="NCBI Taxonomy" id="298908"/>
    <lineage>
        <taxon>Bacteria</taxon>
        <taxon>Pseudomonadati</taxon>
        <taxon>Pseudomonadota</taxon>
        <taxon>Gammaproteobacteria</taxon>
        <taxon>Pseudomonadales</taxon>
        <taxon>Pseudomonadaceae</taxon>
        <taxon>Pseudomonas</taxon>
    </lineage>
</organism>
<evidence type="ECO:0000313" key="6">
    <source>
        <dbReference type="EMBL" id="SNS90680.1"/>
    </source>
</evidence>
<proteinExistence type="predicted"/>
<gene>
    <name evidence="6" type="ORF">SAMN05216255_3800</name>
</gene>
<dbReference type="InterPro" id="IPR036271">
    <property type="entry name" value="Tet_transcr_reg_TetR-rel_C_sf"/>
</dbReference>
<dbReference type="EMBL" id="FZOG01000006">
    <property type="protein sequence ID" value="SNS90680.1"/>
    <property type="molecule type" value="Genomic_DNA"/>
</dbReference>
<dbReference type="PANTHER" id="PTHR47506">
    <property type="entry name" value="TRANSCRIPTIONAL REGULATORY PROTEIN"/>
    <property type="match status" value="1"/>
</dbReference>
<dbReference type="SUPFAM" id="SSF48498">
    <property type="entry name" value="Tetracyclin repressor-like, C-terminal domain"/>
    <property type="match status" value="1"/>
</dbReference>
<evidence type="ECO:0000256" key="4">
    <source>
        <dbReference type="PROSITE-ProRule" id="PRU00335"/>
    </source>
</evidence>
<keyword evidence="7" id="KW-1185">Reference proteome</keyword>
<keyword evidence="1" id="KW-0805">Transcription regulation</keyword>
<sequence>MRGCGQSPMNGLNLGLDIWNRSVLNVPMNRGRPKSFCPEQALESAMQVFWQRGYEATSLQDLLAATGLSKSSLYQTYPSKQAWFEAAFTRYCQHRQALLIESLEQASSPLEYIRGRLLGVLDDDGLDGIPRGCMLVNVANEFSLNQPEILSLTKQATEGFSQVLGAALKRAQAVGELSAQADTEALGFYLQAVISGLRTQVKSGVSAQRIASTVDLVMSQLR</sequence>
<reference evidence="7" key="1">
    <citation type="submission" date="2017-06" db="EMBL/GenBank/DDBJ databases">
        <authorList>
            <person name="Varghese N."/>
            <person name="Submissions S."/>
        </authorList>
    </citation>
    <scope>NUCLEOTIDE SEQUENCE [LARGE SCALE GENOMIC DNA]</scope>
    <source>
        <strain evidence="7">CIP 108523</strain>
    </source>
</reference>
<keyword evidence="3" id="KW-0804">Transcription</keyword>
<dbReference type="Pfam" id="PF00440">
    <property type="entry name" value="TetR_N"/>
    <property type="match status" value="1"/>
</dbReference>
<dbReference type="AlphaFoldDB" id="A0A239IAQ1"/>
<dbReference type="InterPro" id="IPR001647">
    <property type="entry name" value="HTH_TetR"/>
</dbReference>
<dbReference type="InterPro" id="IPR009057">
    <property type="entry name" value="Homeodomain-like_sf"/>
</dbReference>
<keyword evidence="2 4" id="KW-0238">DNA-binding</keyword>
<dbReference type="PROSITE" id="PS50977">
    <property type="entry name" value="HTH_TETR_2"/>
    <property type="match status" value="1"/>
</dbReference>
<dbReference type="PANTHER" id="PTHR47506:SF1">
    <property type="entry name" value="HTH-TYPE TRANSCRIPTIONAL REGULATOR YJDC"/>
    <property type="match status" value="1"/>
</dbReference>
<dbReference type="GO" id="GO:0003677">
    <property type="term" value="F:DNA binding"/>
    <property type="evidence" value="ECO:0007669"/>
    <property type="project" value="UniProtKB-UniRule"/>
</dbReference>
<dbReference type="Gene3D" id="1.10.357.10">
    <property type="entry name" value="Tetracycline Repressor, domain 2"/>
    <property type="match status" value="1"/>
</dbReference>
<dbReference type="Pfam" id="PF16925">
    <property type="entry name" value="TetR_C_13"/>
    <property type="match status" value="1"/>
</dbReference>
<feature type="DNA-binding region" description="H-T-H motif" evidence="4">
    <location>
        <begin position="58"/>
        <end position="77"/>
    </location>
</feature>
<name>A0A239IAQ1_9PSED</name>
<dbReference type="Gene3D" id="1.10.10.60">
    <property type="entry name" value="Homeodomain-like"/>
    <property type="match status" value="1"/>
</dbReference>
<evidence type="ECO:0000259" key="5">
    <source>
        <dbReference type="PROSITE" id="PS50977"/>
    </source>
</evidence>
<accession>A0A239IAQ1</accession>